<dbReference type="InterPro" id="IPR039428">
    <property type="entry name" value="NUOK/Mnh_C1-like"/>
</dbReference>
<comment type="similarity">
    <text evidence="2 17">Belongs to the complex I subunit 4L family.</text>
</comment>
<feature type="transmembrane region" description="Helical" evidence="17">
    <location>
        <begin position="61"/>
        <end position="81"/>
    </location>
</feature>
<organism evidence="19">
    <name type="scientific">Tarentola mauritanica</name>
    <name type="common">Common wall gecko</name>
    <name type="synonym">Lacerta mauritanica</name>
    <dbReference type="NCBI Taxonomy" id="8569"/>
    <lineage>
        <taxon>Eukaryota</taxon>
        <taxon>Metazoa</taxon>
        <taxon>Chordata</taxon>
        <taxon>Craniata</taxon>
        <taxon>Vertebrata</taxon>
        <taxon>Euteleostomi</taxon>
        <taxon>Lepidosauria</taxon>
        <taxon>Squamata</taxon>
        <taxon>Bifurcata</taxon>
        <taxon>Gekkota</taxon>
        <taxon>Phyllodactylidae</taxon>
        <taxon>Tarentola</taxon>
    </lineage>
</organism>
<evidence type="ECO:0000256" key="9">
    <source>
        <dbReference type="ARBA" id="ARBA00022982"/>
    </source>
</evidence>
<dbReference type="EMBL" id="JQ425049">
    <property type="protein sequence ID" value="AFC39605.1"/>
    <property type="molecule type" value="Genomic_DNA"/>
</dbReference>
<keyword evidence="11 17" id="KW-0520">NAD</keyword>
<evidence type="ECO:0000256" key="3">
    <source>
        <dbReference type="ARBA" id="ARBA00012944"/>
    </source>
</evidence>
<dbReference type="Pfam" id="PF00420">
    <property type="entry name" value="Oxidored_q2"/>
    <property type="match status" value="1"/>
</dbReference>
<dbReference type="GO" id="GO:0005743">
    <property type="term" value="C:mitochondrial inner membrane"/>
    <property type="evidence" value="ECO:0007669"/>
    <property type="project" value="UniProtKB-SubCell"/>
</dbReference>
<dbReference type="InterPro" id="IPR001133">
    <property type="entry name" value="NADH_UbQ_OxRdtase_chain4L/K"/>
</dbReference>
<dbReference type="PANTHER" id="PTHR11434:SF0">
    <property type="entry name" value="NADH-UBIQUINONE OXIDOREDUCTASE CHAIN 4L"/>
    <property type="match status" value="1"/>
</dbReference>
<keyword evidence="10 17" id="KW-1133">Transmembrane helix</keyword>
<evidence type="ECO:0000313" key="20">
    <source>
        <dbReference type="EMBL" id="AFC39566.1"/>
    </source>
</evidence>
<keyword evidence="13 17" id="KW-0496">Mitochondrion</keyword>
<dbReference type="GeneID" id="7668566"/>
<dbReference type="EMBL" id="JQ425046">
    <property type="protein sequence ID" value="AFC39566.1"/>
    <property type="molecule type" value="Genomic_DNA"/>
</dbReference>
<gene>
    <name evidence="19" type="primary">ND4L</name>
</gene>
<evidence type="ECO:0000256" key="17">
    <source>
        <dbReference type="RuleBase" id="RU004419"/>
    </source>
</evidence>
<evidence type="ECO:0000256" key="16">
    <source>
        <dbReference type="ARBA" id="ARBA00048769"/>
    </source>
</evidence>
<dbReference type="EMBL" id="EU443255">
    <property type="protein sequence ID" value="ABZ05714.1"/>
    <property type="molecule type" value="Genomic_DNA"/>
</dbReference>
<keyword evidence="7 17" id="KW-0812">Transmembrane</keyword>
<dbReference type="GO" id="GO:0016651">
    <property type="term" value="F:oxidoreductase activity, acting on NAD(P)H"/>
    <property type="evidence" value="ECO:0007669"/>
    <property type="project" value="InterPro"/>
</dbReference>
<evidence type="ECO:0000313" key="24">
    <source>
        <dbReference type="EMBL" id="AFC39618.1"/>
    </source>
</evidence>
<dbReference type="EMBL" id="JQ425047">
    <property type="protein sequence ID" value="AFC39579.1"/>
    <property type="molecule type" value="Genomic_DNA"/>
</dbReference>
<keyword evidence="6 17" id="KW-0679">Respiratory chain</keyword>
<evidence type="ECO:0000256" key="8">
    <source>
        <dbReference type="ARBA" id="ARBA00022967"/>
    </source>
</evidence>
<evidence type="ECO:0000256" key="2">
    <source>
        <dbReference type="ARBA" id="ARBA00010519"/>
    </source>
</evidence>
<geneLocation type="mitochondrion" evidence="19"/>
<accession>B7SMZ2</accession>
<dbReference type="AlphaFoldDB" id="B7SMZ2"/>
<dbReference type="EC" id="7.1.1.2" evidence="3 17"/>
<evidence type="ECO:0000313" key="25">
    <source>
        <dbReference type="EMBL" id="AFC39748.1"/>
    </source>
</evidence>
<dbReference type="RefSeq" id="YP_002791076.1">
    <property type="nucleotide sequence ID" value="NC_012366.1"/>
</dbReference>
<keyword evidence="12 17" id="KW-0830">Ubiquinone</keyword>
<evidence type="ECO:0000313" key="19">
    <source>
        <dbReference type="EMBL" id="ABZ05714.1"/>
    </source>
</evidence>
<evidence type="ECO:0000256" key="5">
    <source>
        <dbReference type="ARBA" id="ARBA00022448"/>
    </source>
</evidence>
<dbReference type="Gene3D" id="1.10.287.3510">
    <property type="match status" value="1"/>
</dbReference>
<evidence type="ECO:0000256" key="4">
    <source>
        <dbReference type="ARBA" id="ARBA00016612"/>
    </source>
</evidence>
<comment type="function">
    <text evidence="15">Core subunit of the mitochondrial membrane respiratory chain NADH dehydrogenase (Complex I) which catalyzes electron transfer from NADH through the respiratory chain, using ubiquinone as an electron acceptor. Part of the enzyme membrane arm which is embedded in the lipid bilayer and involved in proton translocation.</text>
</comment>
<protein>
    <recommendedName>
        <fullName evidence="4 17">NADH-ubiquinone oxidoreductase chain 4L</fullName>
        <ecNumber evidence="3 17">7.1.1.2</ecNumber>
    </recommendedName>
</protein>
<dbReference type="PANTHER" id="PTHR11434">
    <property type="entry name" value="NADH-UBIQUINONE OXIDOREDUCTASE SUBUNIT ND4L"/>
    <property type="match status" value="1"/>
</dbReference>
<evidence type="ECO:0000256" key="13">
    <source>
        <dbReference type="ARBA" id="ARBA00023128"/>
    </source>
</evidence>
<dbReference type="EMBL" id="JQ425048">
    <property type="protein sequence ID" value="AFC39592.1"/>
    <property type="molecule type" value="Genomic_DNA"/>
</dbReference>
<evidence type="ECO:0000313" key="23">
    <source>
        <dbReference type="EMBL" id="AFC39605.1"/>
    </source>
</evidence>
<evidence type="ECO:0000256" key="10">
    <source>
        <dbReference type="ARBA" id="ARBA00022989"/>
    </source>
</evidence>
<evidence type="ECO:0000256" key="11">
    <source>
        <dbReference type="ARBA" id="ARBA00023027"/>
    </source>
</evidence>
<keyword evidence="5 17" id="KW-0813">Transport</keyword>
<evidence type="ECO:0000256" key="14">
    <source>
        <dbReference type="ARBA" id="ARBA00023136"/>
    </source>
</evidence>
<feature type="signal peptide" evidence="18">
    <location>
        <begin position="1"/>
        <end position="22"/>
    </location>
</feature>
<dbReference type="EMBL" id="JQ425050">
    <property type="protein sequence ID" value="AFC39618.1"/>
    <property type="molecule type" value="Genomic_DNA"/>
</dbReference>
<keyword evidence="14 17" id="KW-0472">Membrane</keyword>
<evidence type="ECO:0000256" key="18">
    <source>
        <dbReference type="SAM" id="SignalP"/>
    </source>
</evidence>
<dbReference type="GO" id="GO:0008137">
    <property type="term" value="F:NADH dehydrogenase (ubiquinone) activity"/>
    <property type="evidence" value="ECO:0007669"/>
    <property type="project" value="UniProtKB-EC"/>
</dbReference>
<keyword evidence="17" id="KW-0999">Mitochondrion inner membrane</keyword>
<sequence length="98" mass="10559">MSQTQFFTSMMLLLGLVGLTSNRKHLVSALLCLEAMMLALFMALTQISQTTNNTTTHTQPLILLTISACEAGVGLALLVASSRTHTLSHLKALNLLKC</sequence>
<reference evidence="20" key="2">
    <citation type="journal article" date="2013" name="Gene">
        <title>Evolutionary patterns of the mitochondrial genome in the Moorish gecko, Tarentola mauritanica.</title>
        <authorList>
            <person name="Rato C."/>
            <person name="Carranza S."/>
            <person name="Perera A."/>
            <person name="Harris D.J."/>
        </authorList>
    </citation>
    <scope>NUCLEOTIDE SEQUENCE</scope>
    <source>
        <strain evidence="25">DB11105</strain>
        <strain evidence="20">DB9107</strain>
        <strain evidence="21">DB9112</strain>
        <strain evidence="22">DB9113</strain>
        <strain evidence="23">DB9115</strain>
        <strain evidence="24">DB9116</strain>
    </source>
</reference>
<keyword evidence="18" id="KW-0732">Signal</keyword>
<comment type="subcellular location">
    <subcellularLocation>
        <location evidence="17">Mitochondrion inner membrane</location>
        <topology evidence="17">Multi-pass membrane protein</topology>
    </subcellularLocation>
    <subcellularLocation>
        <location evidence="1">Mitochondrion membrane</location>
        <topology evidence="1">Multi-pass membrane protein</topology>
    </subcellularLocation>
</comment>
<proteinExistence type="inferred from homology"/>
<evidence type="ECO:0000256" key="6">
    <source>
        <dbReference type="ARBA" id="ARBA00022660"/>
    </source>
</evidence>
<evidence type="ECO:0000256" key="7">
    <source>
        <dbReference type="ARBA" id="ARBA00022692"/>
    </source>
</evidence>
<keyword evidence="9 17" id="KW-0249">Electron transport</keyword>
<dbReference type="EMBL" id="JQ425060">
    <property type="protein sequence ID" value="AFC39748.1"/>
    <property type="molecule type" value="Genomic_DNA"/>
</dbReference>
<dbReference type="CTD" id="4539"/>
<comment type="catalytic activity">
    <reaction evidence="16">
        <text>a ubiquinone + NADH + 5 H(+)(in) = a ubiquinol + NAD(+) + 4 H(+)(out)</text>
        <dbReference type="Rhea" id="RHEA:29091"/>
        <dbReference type="Rhea" id="RHEA-COMP:9565"/>
        <dbReference type="Rhea" id="RHEA-COMP:9566"/>
        <dbReference type="ChEBI" id="CHEBI:15378"/>
        <dbReference type="ChEBI" id="CHEBI:16389"/>
        <dbReference type="ChEBI" id="CHEBI:17976"/>
        <dbReference type="ChEBI" id="CHEBI:57540"/>
        <dbReference type="ChEBI" id="CHEBI:57945"/>
        <dbReference type="EC" id="7.1.1.2"/>
    </reaction>
    <physiologicalReaction direction="left-to-right" evidence="16">
        <dbReference type="Rhea" id="RHEA:29092"/>
    </physiologicalReaction>
</comment>
<evidence type="ECO:0000313" key="21">
    <source>
        <dbReference type="EMBL" id="AFC39579.1"/>
    </source>
</evidence>
<evidence type="ECO:0000256" key="1">
    <source>
        <dbReference type="ARBA" id="ARBA00004225"/>
    </source>
</evidence>
<evidence type="ECO:0000256" key="15">
    <source>
        <dbReference type="ARBA" id="ARBA00043911"/>
    </source>
</evidence>
<dbReference type="GO" id="GO:0030964">
    <property type="term" value="C:NADH dehydrogenase complex"/>
    <property type="evidence" value="ECO:0007669"/>
    <property type="project" value="TreeGrafter"/>
</dbReference>
<evidence type="ECO:0000313" key="22">
    <source>
        <dbReference type="EMBL" id="AFC39592.1"/>
    </source>
</evidence>
<keyword evidence="8 17" id="KW-1278">Translocase</keyword>
<feature type="transmembrane region" description="Helical" evidence="17">
    <location>
        <begin position="29"/>
        <end position="49"/>
    </location>
</feature>
<reference evidence="19" key="1">
    <citation type="journal article" date="2008" name="Gene">
        <title>Effect of taxon sampling on recovering the phylogeny of squamate reptiles based on complete mitochondrial genome and nuclear gene sequence data.</title>
        <authorList>
            <person name="Albert E.M."/>
            <person name="San Mauro D."/>
            <person name="Garcia-Paris M."/>
            <person name="Ruber L."/>
            <person name="Zardoya R."/>
        </authorList>
    </citation>
    <scope>NUCLEOTIDE SEQUENCE</scope>
</reference>
<dbReference type="GO" id="GO:0042773">
    <property type="term" value="P:ATP synthesis coupled electron transport"/>
    <property type="evidence" value="ECO:0007669"/>
    <property type="project" value="UniProtKB-UniRule"/>
</dbReference>
<name>B7SMZ2_TARMA</name>
<feature type="chain" id="PRO_5007644772" description="NADH-ubiquinone oxidoreductase chain 4L" evidence="18">
    <location>
        <begin position="23"/>
        <end position="98"/>
    </location>
</feature>
<evidence type="ECO:0000256" key="12">
    <source>
        <dbReference type="ARBA" id="ARBA00023075"/>
    </source>
</evidence>